<feature type="transmembrane region" description="Helical" evidence="14">
    <location>
        <begin position="133"/>
        <end position="158"/>
    </location>
</feature>
<comment type="similarity">
    <text evidence="3 14">Belongs to the ALG10 glucosyltransferase family.</text>
</comment>
<feature type="transmembrane region" description="Helical" evidence="14">
    <location>
        <begin position="316"/>
        <end position="340"/>
    </location>
</feature>
<evidence type="ECO:0000256" key="9">
    <source>
        <dbReference type="ARBA" id="ARBA00022824"/>
    </source>
</evidence>
<evidence type="ECO:0000256" key="12">
    <source>
        <dbReference type="ARBA" id="ARBA00044727"/>
    </source>
</evidence>
<comment type="pathway">
    <text evidence="2">Protein modification; protein glycosylation.</text>
</comment>
<dbReference type="GO" id="GO:0006488">
    <property type="term" value="P:dolichol-linked oligosaccharide biosynthetic process"/>
    <property type="evidence" value="ECO:0007669"/>
    <property type="project" value="UniProtKB-UniRule"/>
</dbReference>
<keyword evidence="7 15" id="KW-0808">Transferase</keyword>
<evidence type="ECO:0000256" key="8">
    <source>
        <dbReference type="ARBA" id="ARBA00022692"/>
    </source>
</evidence>
<keyword evidence="9" id="KW-0256">Endoplasmic reticulum</keyword>
<evidence type="ECO:0000256" key="13">
    <source>
        <dbReference type="ARBA" id="ARBA00048064"/>
    </source>
</evidence>
<evidence type="ECO:0000256" key="7">
    <source>
        <dbReference type="ARBA" id="ARBA00022679"/>
    </source>
</evidence>
<dbReference type="GO" id="GO:0106073">
    <property type="term" value="F:dolichyl pyrophosphate Glc2Man9GlcNAc2 alpha-1,2-glucosyltransferase activity"/>
    <property type="evidence" value="ECO:0007669"/>
    <property type="project" value="UniProtKB-UniRule"/>
</dbReference>
<evidence type="ECO:0000256" key="5">
    <source>
        <dbReference type="ARBA" id="ARBA00018512"/>
    </source>
</evidence>
<dbReference type="GO" id="GO:0005789">
    <property type="term" value="C:endoplasmic reticulum membrane"/>
    <property type="evidence" value="ECO:0007669"/>
    <property type="project" value="UniProtKB-SubCell"/>
</dbReference>
<comment type="subcellular location">
    <subcellularLocation>
        <location evidence="1">Endoplasmic reticulum membrane</location>
        <topology evidence="1">Multi-pass membrane protein</topology>
    </subcellularLocation>
</comment>
<sequence>MAPPWCWQHDAGIVGLALVTFSVCQVAFLLHPPEVYMDEIFHVPQAQRYCKGHYYEWDPKITTLPGLYIVASTTFVPVLRLITDHACEAVPLRLLNAVFSLITMAVMVALLRRRMGFNQAAAHAATMWLYPSSFFFTFLFYTDPGSTFFVLATIWLVQEAAFETAVLASPGWRVFAAALTSAGAIMFRQTNAVWCAFILGTALLQQLQALSPLTLLTVPRFALAIAANAGPLFWGLWPLLVPLIGFAVFVLANGSIVVGDKDHHTSALHLAQLAYCAAAAASMHISVGVNEGAISTATLRDFVVFMKRRCASRSRIVLSAAAAGLCLVALWKCSLAHPFTLSDNRHYTFYVWRRVLGRSVLHRCLLLPVYIYAAWLVLSRVTVVRSSLWVLMFTVVTALVLVPSPLIEPRYLNIPVLIAHLNSPQRSAKSLLSTALACALVNLVTVWVFLEKPFRWPDGSIARFMW</sequence>
<feature type="transmembrane region" description="Helical" evidence="14">
    <location>
        <begin position="360"/>
        <end position="378"/>
    </location>
</feature>
<feature type="transmembrane region" description="Helical" evidence="14">
    <location>
        <begin position="390"/>
        <end position="407"/>
    </location>
</feature>
<dbReference type="InterPro" id="IPR016900">
    <property type="entry name" value="Alg10"/>
</dbReference>
<accession>A0A835Z5I3</accession>
<evidence type="ECO:0000256" key="14">
    <source>
        <dbReference type="PIRNR" id="PIRNR028810"/>
    </source>
</evidence>
<comment type="catalytic activity">
    <reaction evidence="13">
        <text>an alpha-D-Glc-(1-&gt;3)-alpha-D-Glc-(1-&gt;3)-alpha-D-Man-(1-&gt;2)-alpha-D-Man-(1-&gt;2)-alpha-D-Man-(1-&gt;3)-[alpha-D-Man-(1-&gt;2)-alpha-D-Man-(1-&gt;3)-[alpha-D-Man-(1-&gt;2)-alpha-D-Man-(1-&gt;6)]-alpha-D-Man-(1-&gt;6)]-beta-D-Man-(1-&gt;4)-beta-D-GlcNAc-(1-&gt;4)-alpha-D-GlcNAc-diphospho-di-trans,poly-cis-dolichol + a di-trans,poly-cis-dolichyl beta-D-glucosyl phosphate = a alpha-D-Glc-(1-&gt;2)-alpha-D-Glc-(1-&gt;3)-alpha-D-Glc-(1-&gt;3)-alpha-D-Man-(1-&gt;2)-alpha-D-Man-(1-&gt;2)-alpha-D-Man-(1-&gt;3)-[alpha-D-Man-(1-&gt;2)-alpha-D-Man-(1-&gt;3)-[alpha-D-Man-(1-&gt;2)-alpha-D-Man-(1-&gt;6)]-alpha-D-Man-(1-&gt;6)]-beta-D-Man-(1-&gt;4)-beta-D-GlcNAc-(1-&gt;4)-alpha-D-GlcNAc-diphospho-di-trans,poly-cis-dolichol + a di-trans,poly-cis-dolichyl phosphate + H(+)</text>
        <dbReference type="Rhea" id="RHEA:29543"/>
        <dbReference type="Rhea" id="RHEA-COMP:19498"/>
        <dbReference type="Rhea" id="RHEA-COMP:19502"/>
        <dbReference type="Rhea" id="RHEA-COMP:19512"/>
        <dbReference type="Rhea" id="RHEA-COMP:19522"/>
        <dbReference type="ChEBI" id="CHEBI:15378"/>
        <dbReference type="ChEBI" id="CHEBI:57525"/>
        <dbReference type="ChEBI" id="CHEBI:57683"/>
        <dbReference type="ChEBI" id="CHEBI:132522"/>
        <dbReference type="ChEBI" id="CHEBI:132523"/>
        <dbReference type="EC" id="2.4.1.256"/>
    </reaction>
    <physiologicalReaction direction="left-to-right" evidence="13">
        <dbReference type="Rhea" id="RHEA:29544"/>
    </physiologicalReaction>
</comment>
<feature type="transmembrane region" description="Helical" evidence="14">
    <location>
        <begin position="94"/>
        <end position="112"/>
    </location>
</feature>
<dbReference type="OrthoDB" id="4769at2759"/>
<keyword evidence="8 14" id="KW-0812">Transmembrane</keyword>
<evidence type="ECO:0000256" key="6">
    <source>
        <dbReference type="ARBA" id="ARBA00022676"/>
    </source>
</evidence>
<keyword evidence="16" id="KW-1185">Reference proteome</keyword>
<dbReference type="AlphaFoldDB" id="A0A835Z5I3"/>
<organism evidence="15 16">
    <name type="scientific">Tribonema minus</name>
    <dbReference type="NCBI Taxonomy" id="303371"/>
    <lineage>
        <taxon>Eukaryota</taxon>
        <taxon>Sar</taxon>
        <taxon>Stramenopiles</taxon>
        <taxon>Ochrophyta</taxon>
        <taxon>PX clade</taxon>
        <taxon>Xanthophyceae</taxon>
        <taxon>Tribonematales</taxon>
        <taxon>Tribonemataceae</taxon>
        <taxon>Tribonema</taxon>
    </lineage>
</organism>
<reference evidence="15" key="1">
    <citation type="submission" date="2021-02" db="EMBL/GenBank/DDBJ databases">
        <title>First Annotated Genome of the Yellow-green Alga Tribonema minus.</title>
        <authorList>
            <person name="Mahan K.M."/>
        </authorList>
    </citation>
    <scope>NUCLEOTIDE SEQUENCE</scope>
    <source>
        <strain evidence="15">UTEX B ZZ1240</strain>
    </source>
</reference>
<proteinExistence type="inferred from homology"/>
<evidence type="ECO:0000256" key="2">
    <source>
        <dbReference type="ARBA" id="ARBA00004922"/>
    </source>
</evidence>
<feature type="transmembrane region" description="Helical" evidence="14">
    <location>
        <begin position="194"/>
        <end position="216"/>
    </location>
</feature>
<feature type="transmembrane region" description="Helical" evidence="14">
    <location>
        <begin position="236"/>
        <end position="258"/>
    </location>
</feature>
<feature type="transmembrane region" description="Helical" evidence="14">
    <location>
        <begin position="61"/>
        <end position="82"/>
    </location>
</feature>
<keyword evidence="6 14" id="KW-0328">Glycosyltransferase</keyword>
<comment type="caution">
    <text evidence="15">The sequence shown here is derived from an EMBL/GenBank/DDBJ whole genome shotgun (WGS) entry which is preliminary data.</text>
</comment>
<evidence type="ECO:0000313" key="15">
    <source>
        <dbReference type="EMBL" id="KAG5185405.1"/>
    </source>
</evidence>
<dbReference type="PANTHER" id="PTHR12989">
    <property type="entry name" value="ALPHA-1,2-GLUCOSYLTRANSFERASE ALG10"/>
    <property type="match status" value="1"/>
</dbReference>
<evidence type="ECO:0000256" key="10">
    <source>
        <dbReference type="ARBA" id="ARBA00022989"/>
    </source>
</evidence>
<comment type="function">
    <text evidence="12">Dol-P-Glc:Glc(2)Man(9)GlcNAc(2)-PP-Dol alpha-1,2-glucosyltransferase that operates in the biosynthetic pathway of dolichol-linked oligosaccharides, the glycan precursors employed in protein asparagine (N)-glycosylation. The assembly of dolichol-linked oligosaccharides begins on the cytosolic side of the endoplasmic reticulum membrane and finishes in its lumen. The sequential addition of sugars to dolichol pyrophosphate produces dolichol-linked oligosaccharides containing fourteen sugars, including two GlcNAcs, nine mannoses and three glucoses. Once assembled, the oligosaccharide is transferred from the lipid to nascent proteins by oligosaccharyltransferases. In the lumen of the endoplasmic reticulum, adds the third and last glucose residue from dolichyl phosphate glucose (Dol-P-Glc) onto the lipid-linked oligosaccharide intermediate Glc(2)Man(9)GlcNAc(2)-PP-Dol to produce Glc(3)Man(9)GlcNAc(2)-PP-Dol.</text>
</comment>
<evidence type="ECO:0000313" key="16">
    <source>
        <dbReference type="Proteomes" id="UP000664859"/>
    </source>
</evidence>
<dbReference type="EC" id="2.4.1.256" evidence="4 14"/>
<evidence type="ECO:0000256" key="3">
    <source>
        <dbReference type="ARBA" id="ARBA00010600"/>
    </source>
</evidence>
<gene>
    <name evidence="15" type="ORF">JKP88DRAFT_207910</name>
</gene>
<dbReference type="PIRSF" id="PIRSF028810">
    <property type="entry name" value="Alpha1_2_glucosyltferase_Alg10"/>
    <property type="match status" value="1"/>
</dbReference>
<feature type="transmembrane region" description="Helical" evidence="14">
    <location>
        <begin position="431"/>
        <end position="450"/>
    </location>
</feature>
<evidence type="ECO:0000256" key="11">
    <source>
        <dbReference type="ARBA" id="ARBA00023136"/>
    </source>
</evidence>
<evidence type="ECO:0000256" key="1">
    <source>
        <dbReference type="ARBA" id="ARBA00004477"/>
    </source>
</evidence>
<evidence type="ECO:0000256" key="4">
    <source>
        <dbReference type="ARBA" id="ARBA00011967"/>
    </source>
</evidence>
<name>A0A835Z5I3_9STRA</name>
<protein>
    <recommendedName>
        <fullName evidence="5 14">Dol-P-Glc:Glc(2)Man(9)GlcNAc(2)-PP-Dol alpha-1,2-glucosyltransferase</fullName>
        <ecNumber evidence="4 14">2.4.1.256</ecNumber>
    </recommendedName>
</protein>
<comment type="caution">
    <text evidence="14">Lacks conserved residue(s) required for the propagation of feature annotation.</text>
</comment>
<dbReference type="PANTHER" id="PTHR12989:SF10">
    <property type="entry name" value="DOL-P-GLC:GLC(2)MAN(9)GLCNAC(2)-PP-DOL ALPHA-1,2-GLUCOSYLTRANSFERASE-RELATED"/>
    <property type="match status" value="1"/>
</dbReference>
<dbReference type="Pfam" id="PF04922">
    <property type="entry name" value="DIE2_ALG10"/>
    <property type="match status" value="1"/>
</dbReference>
<dbReference type="EMBL" id="JAFCMP010000134">
    <property type="protein sequence ID" value="KAG5185405.1"/>
    <property type="molecule type" value="Genomic_DNA"/>
</dbReference>
<keyword evidence="11 14" id="KW-0472">Membrane</keyword>
<keyword evidence="10 14" id="KW-1133">Transmembrane helix</keyword>
<feature type="transmembrane region" description="Helical" evidence="14">
    <location>
        <begin position="12"/>
        <end position="30"/>
    </location>
</feature>
<dbReference type="Proteomes" id="UP000664859">
    <property type="component" value="Unassembled WGS sequence"/>
</dbReference>